<evidence type="ECO:0000256" key="1">
    <source>
        <dbReference type="ARBA" id="ARBA00022741"/>
    </source>
</evidence>
<dbReference type="GO" id="GO:0005524">
    <property type="term" value="F:ATP binding"/>
    <property type="evidence" value="ECO:0007669"/>
    <property type="project" value="UniProtKB-KW"/>
</dbReference>
<dbReference type="Gene3D" id="4.10.860.10">
    <property type="entry name" value="UVR domain"/>
    <property type="match status" value="1"/>
</dbReference>
<keyword evidence="2 4" id="KW-0067">ATP-binding</keyword>
<organism evidence="7 8">
    <name type="scientific">Streptococcus equinus ATCC 9812</name>
    <dbReference type="NCBI Taxonomy" id="525379"/>
    <lineage>
        <taxon>Bacteria</taxon>
        <taxon>Bacillati</taxon>
        <taxon>Bacillota</taxon>
        <taxon>Bacilli</taxon>
        <taxon>Lactobacillales</taxon>
        <taxon>Streptococcaceae</taxon>
        <taxon>Streptococcus</taxon>
    </lineage>
</organism>
<dbReference type="InterPro" id="IPR003593">
    <property type="entry name" value="AAA+_ATPase"/>
</dbReference>
<dbReference type="InterPro" id="IPR028299">
    <property type="entry name" value="ClpA/B_CS2"/>
</dbReference>
<feature type="domain" description="UVR" evidence="6">
    <location>
        <begin position="374"/>
        <end position="409"/>
    </location>
</feature>
<dbReference type="PANTHER" id="PTHR11638:SF175">
    <property type="entry name" value="ATP-DEPENDENT CLP PROTEASE, ATP-BINDING SUBUNIT CLPC"/>
    <property type="match status" value="1"/>
</dbReference>
<dbReference type="FunFam" id="3.40.50.300:FF:000010">
    <property type="entry name" value="Chaperone clpB 1, putative"/>
    <property type="match status" value="1"/>
</dbReference>
<feature type="compositionally biased region" description="Gly residues" evidence="5">
    <location>
        <begin position="92"/>
        <end position="104"/>
    </location>
</feature>
<dbReference type="RefSeq" id="WP_004230750.1">
    <property type="nucleotide sequence ID" value="NZ_GL698429.1"/>
</dbReference>
<dbReference type="CDD" id="cd00009">
    <property type="entry name" value="AAA"/>
    <property type="match status" value="1"/>
</dbReference>
<dbReference type="PROSITE" id="PS00870">
    <property type="entry name" value="CLPAB_1"/>
    <property type="match status" value="1"/>
</dbReference>
<dbReference type="PRINTS" id="PR00300">
    <property type="entry name" value="CLPPROTEASEA"/>
</dbReference>
<dbReference type="PANTHER" id="PTHR11638">
    <property type="entry name" value="ATP-DEPENDENT CLP PROTEASE"/>
    <property type="match status" value="1"/>
</dbReference>
<dbReference type="Gene3D" id="1.10.8.60">
    <property type="match status" value="2"/>
</dbReference>
<dbReference type="InterPro" id="IPR001270">
    <property type="entry name" value="ClpA/B"/>
</dbReference>
<evidence type="ECO:0000256" key="3">
    <source>
        <dbReference type="ARBA" id="ARBA00023186"/>
    </source>
</evidence>
<dbReference type="GO" id="GO:0034605">
    <property type="term" value="P:cellular response to heat"/>
    <property type="evidence" value="ECO:0007669"/>
    <property type="project" value="TreeGrafter"/>
</dbReference>
<evidence type="ECO:0000256" key="4">
    <source>
        <dbReference type="RuleBase" id="RU004432"/>
    </source>
</evidence>
<dbReference type="InterPro" id="IPR027417">
    <property type="entry name" value="P-loop_NTPase"/>
</dbReference>
<dbReference type="eggNOG" id="COG0542">
    <property type="taxonomic scope" value="Bacteria"/>
</dbReference>
<dbReference type="PROSITE" id="PS00871">
    <property type="entry name" value="CLPAB_2"/>
    <property type="match status" value="1"/>
</dbReference>
<dbReference type="GO" id="GO:0016887">
    <property type="term" value="F:ATP hydrolysis activity"/>
    <property type="evidence" value="ECO:0007669"/>
    <property type="project" value="InterPro"/>
</dbReference>
<dbReference type="InterPro" id="IPR019489">
    <property type="entry name" value="Clp_ATPase_C"/>
</dbReference>
<dbReference type="Proteomes" id="UP000005699">
    <property type="component" value="Unassembled WGS sequence"/>
</dbReference>
<dbReference type="Pfam" id="PF00004">
    <property type="entry name" value="AAA"/>
    <property type="match status" value="1"/>
</dbReference>
<dbReference type="GO" id="GO:0005737">
    <property type="term" value="C:cytoplasm"/>
    <property type="evidence" value="ECO:0007669"/>
    <property type="project" value="TreeGrafter"/>
</dbReference>
<dbReference type="InterPro" id="IPR018368">
    <property type="entry name" value="ClpA/B_CS1"/>
</dbReference>
<sequence length="761" mass="84426">MLCQNCHLNESTIHLYTNVSGQQRQIDLCQNCYQIMKTDPNNAILGGLGGNSQPTSNATNQSTNPFDDFFSNLGGFPAFGGQGFQNTPPTQPGGGNNGRGGNGNGNFRQGAQAQQQEPKGLLEEFGINVTDIARRGDIDPVVGRDSEIIRVIEILNRRTKNNPVLIGEPGVGKTAVVEGLAQKIVDGNVPQKLQNKQVIRLDVVSLVQGTGIRGQFEERMQKLMEEIRERKDVILFIDEIHEIVGAGNAGDGNMDAGNILKPALARGELQLVGATTLNEYRIIEKDAALERRMQPVKVDEPSVEETITILRAIQKKYEDYHHVKYSDDAIEAAANLSNRYIQDRFLPDKAIDLLDEAGSKMNLTLNFVDPKEIDKRLIQAENLKTQATRDEDYERAAYFRDQIAKYKEMQKQTIDEDDIPVITEKTIEAIVEEKTNIPVGDLKEKEQSQLIHLADDLKEHVIGQDEAVDKIAKAIRRNRVGLGTPNRPIGSFLFVGPTGVGKTELSKQLAIELFGSADSMIRFDMSEYMEKHAVAKLVGAPPGYVGYEEAGQLTEKVRRNPYSLILLDEVEKAHPDVMHMFLQVLDDGRLTDGQGRTVSFKDTIIIMTSNAGTGKAEASVGFGAAREGRTNSVLGQLGDFFSPEFMNRFDGIIEFKALSKDNLLQIVNIMLDDVNKRLSTNDIHLDVTDKVKEKLVDLGYDPKMGARPLRRTIQDYIEDAITDFYLEHPTEKDLKAVMTSNGKIIIKSAKKVETEESVSAE</sequence>
<dbReference type="InterPro" id="IPR001943">
    <property type="entry name" value="UVR_dom"/>
</dbReference>
<dbReference type="Gene3D" id="3.40.50.300">
    <property type="entry name" value="P-loop containing nucleotide triphosphate hydrolases"/>
    <property type="match status" value="2"/>
</dbReference>
<dbReference type="AlphaFoldDB" id="E8JM34"/>
<protein>
    <submittedName>
        <fullName evidence="7">ATPase family associated with various cellular activities (AAA)</fullName>
    </submittedName>
</protein>
<dbReference type="InterPro" id="IPR050130">
    <property type="entry name" value="ClpA_ClpB"/>
</dbReference>
<comment type="caution">
    <text evidence="7">The sequence shown here is derived from an EMBL/GenBank/DDBJ whole genome shotgun (WGS) entry which is preliminary data.</text>
</comment>
<evidence type="ECO:0000256" key="2">
    <source>
        <dbReference type="ARBA" id="ARBA00022840"/>
    </source>
</evidence>
<evidence type="ECO:0000259" key="6">
    <source>
        <dbReference type="PROSITE" id="PS50151"/>
    </source>
</evidence>
<dbReference type="SMART" id="SM01086">
    <property type="entry name" value="ClpB_D2-small"/>
    <property type="match status" value="1"/>
</dbReference>
<reference evidence="7 8" key="1">
    <citation type="submission" date="2010-12" db="EMBL/GenBank/DDBJ databases">
        <authorList>
            <person name="Muzny D."/>
            <person name="Qin X."/>
            <person name="Deng J."/>
            <person name="Jiang H."/>
            <person name="Liu Y."/>
            <person name="Qu J."/>
            <person name="Song X.-Z."/>
            <person name="Zhang L."/>
            <person name="Thornton R."/>
            <person name="Coyle M."/>
            <person name="Francisco L."/>
            <person name="Jackson L."/>
            <person name="Javaid M."/>
            <person name="Korchina V."/>
            <person name="Kovar C."/>
            <person name="Mata R."/>
            <person name="Mathew T."/>
            <person name="Ngo R."/>
            <person name="Nguyen L."/>
            <person name="Nguyen N."/>
            <person name="Okwuonu G."/>
            <person name="Ongeri F."/>
            <person name="Pham C."/>
            <person name="Simmons D."/>
            <person name="Wilczek-Boney K."/>
            <person name="Hale W."/>
            <person name="Jakkamsetti A."/>
            <person name="Pham P."/>
            <person name="Ruth R."/>
            <person name="San Lucas F."/>
            <person name="Warren J."/>
            <person name="Zhang J."/>
            <person name="Zhao Z."/>
            <person name="Zhou C."/>
            <person name="Zhu D."/>
            <person name="Lee S."/>
            <person name="Bess C."/>
            <person name="Blankenburg K."/>
            <person name="Forbes L."/>
            <person name="Fu Q."/>
            <person name="Gubbala S."/>
            <person name="Hirani K."/>
            <person name="Jayaseelan J.C."/>
            <person name="Lara F."/>
            <person name="Munidasa M."/>
            <person name="Palculict T."/>
            <person name="Patil S."/>
            <person name="Pu L.-L."/>
            <person name="Saada N."/>
            <person name="Tang L."/>
            <person name="Weissenberger G."/>
            <person name="Zhu Y."/>
            <person name="Hemphill L."/>
            <person name="Shang Y."/>
            <person name="Youmans B."/>
            <person name="Ayvaz T."/>
            <person name="Ross M."/>
            <person name="Santibanez J."/>
            <person name="Aqrawi P."/>
            <person name="Gross S."/>
            <person name="Joshi V."/>
            <person name="Fowler G."/>
            <person name="Nazareth L."/>
            <person name="Reid J."/>
            <person name="Worley K."/>
            <person name="Petrosino J."/>
            <person name="Highlander S."/>
            <person name="Gibbs R."/>
        </authorList>
    </citation>
    <scope>NUCLEOTIDE SEQUENCE [LARGE SCALE GENOMIC DNA]</scope>
    <source>
        <strain evidence="7 8">ATCC 9812</strain>
    </source>
</reference>
<dbReference type="FunFam" id="3.40.50.300:FF:000025">
    <property type="entry name" value="ATP-dependent Clp protease subunit"/>
    <property type="match status" value="1"/>
</dbReference>
<comment type="similarity">
    <text evidence="4">Belongs to the ClpA/ClpB family.</text>
</comment>
<evidence type="ECO:0000256" key="5">
    <source>
        <dbReference type="SAM" id="MobiDB-lite"/>
    </source>
</evidence>
<name>E8JM34_STREI</name>
<evidence type="ECO:0000313" key="8">
    <source>
        <dbReference type="Proteomes" id="UP000005699"/>
    </source>
</evidence>
<keyword evidence="1 4" id="KW-0547">Nucleotide-binding</keyword>
<gene>
    <name evidence="7" type="ORF">HMPREF0819_0057</name>
</gene>
<dbReference type="Pfam" id="PF17871">
    <property type="entry name" value="AAA_lid_9"/>
    <property type="match status" value="1"/>
</dbReference>
<dbReference type="InterPro" id="IPR041546">
    <property type="entry name" value="ClpA/ClpB_AAA_lid"/>
</dbReference>
<keyword evidence="3 4" id="KW-0143">Chaperone</keyword>
<dbReference type="SMART" id="SM00382">
    <property type="entry name" value="AAA"/>
    <property type="match status" value="2"/>
</dbReference>
<feature type="region of interest" description="Disordered" evidence="5">
    <location>
        <begin position="78"/>
        <end position="117"/>
    </location>
</feature>
<dbReference type="CDD" id="cd19499">
    <property type="entry name" value="RecA-like_ClpB_Hsp104-like"/>
    <property type="match status" value="1"/>
</dbReference>
<dbReference type="HOGENOM" id="CLU_005070_4_3_9"/>
<dbReference type="SUPFAM" id="SSF52540">
    <property type="entry name" value="P-loop containing nucleoside triphosphate hydrolases"/>
    <property type="match status" value="2"/>
</dbReference>
<dbReference type="Pfam" id="PF10431">
    <property type="entry name" value="ClpB_D2-small"/>
    <property type="match status" value="1"/>
</dbReference>
<accession>E8JM34</accession>
<dbReference type="Pfam" id="PF07724">
    <property type="entry name" value="AAA_2"/>
    <property type="match status" value="1"/>
</dbReference>
<feature type="compositionally biased region" description="Low complexity" evidence="5">
    <location>
        <begin position="105"/>
        <end position="116"/>
    </location>
</feature>
<dbReference type="EMBL" id="AEVB01000003">
    <property type="protein sequence ID" value="EFW89742.1"/>
    <property type="molecule type" value="Genomic_DNA"/>
</dbReference>
<dbReference type="PROSITE" id="PS50151">
    <property type="entry name" value="UVR"/>
    <property type="match status" value="1"/>
</dbReference>
<evidence type="ECO:0000313" key="7">
    <source>
        <dbReference type="EMBL" id="EFW89742.1"/>
    </source>
</evidence>
<dbReference type="InterPro" id="IPR003959">
    <property type="entry name" value="ATPase_AAA_core"/>
</dbReference>
<proteinExistence type="inferred from homology"/>